<organism evidence="2 3">
    <name type="scientific">Handelsmanbacteria sp. (strain RIFCSPLOWO2_12_FULL_64_10)</name>
    <dbReference type="NCBI Taxonomy" id="1817868"/>
    <lineage>
        <taxon>Bacteria</taxon>
        <taxon>Candidatus Handelsmaniibacteriota</taxon>
    </lineage>
</organism>
<evidence type="ECO:0000256" key="1">
    <source>
        <dbReference type="SAM" id="Phobius"/>
    </source>
</evidence>
<feature type="transmembrane region" description="Helical" evidence="1">
    <location>
        <begin position="404"/>
        <end position="426"/>
    </location>
</feature>
<dbReference type="Pfam" id="PF00873">
    <property type="entry name" value="ACR_tran"/>
    <property type="match status" value="1"/>
</dbReference>
<dbReference type="EMBL" id="MFKF01000092">
    <property type="protein sequence ID" value="OGG54908.1"/>
    <property type="molecule type" value="Genomic_DNA"/>
</dbReference>
<dbReference type="Gene3D" id="3.30.70.1430">
    <property type="entry name" value="Multidrug efflux transporter AcrB pore domain"/>
    <property type="match status" value="1"/>
</dbReference>
<dbReference type="GO" id="GO:0005886">
    <property type="term" value="C:plasma membrane"/>
    <property type="evidence" value="ECO:0007669"/>
    <property type="project" value="TreeGrafter"/>
</dbReference>
<evidence type="ECO:0008006" key="4">
    <source>
        <dbReference type="Google" id="ProtNLM"/>
    </source>
</evidence>
<reference evidence="2 3" key="1">
    <citation type="journal article" date="2016" name="Nat. Commun.">
        <title>Thousands of microbial genomes shed light on interconnected biogeochemical processes in an aquifer system.</title>
        <authorList>
            <person name="Anantharaman K."/>
            <person name="Brown C.T."/>
            <person name="Hug L.A."/>
            <person name="Sharon I."/>
            <person name="Castelle C.J."/>
            <person name="Probst A.J."/>
            <person name="Thomas B.C."/>
            <person name="Singh A."/>
            <person name="Wilkins M.J."/>
            <person name="Karaoz U."/>
            <person name="Brodie E.L."/>
            <person name="Williams K.H."/>
            <person name="Hubbard S.S."/>
            <person name="Banfield J.F."/>
        </authorList>
    </citation>
    <scope>NUCLEOTIDE SEQUENCE [LARGE SCALE GENOMIC DNA]</scope>
    <source>
        <strain evidence="3">RIFCSPLOWO2_12_FULL_64_10</strain>
    </source>
</reference>
<proteinExistence type="predicted"/>
<dbReference type="PANTHER" id="PTHR32063">
    <property type="match status" value="1"/>
</dbReference>
<sequence>MTEAYGRTLERAIRRRWLVVSSFVAVLVVAVLALGRLGSEFLPQMDDGRIVVKVKLPTGASLAETDRVLAEIERRIGKDERIESLFTLCGGKVWGLYTYEIANEGELNIQLVPRSRRKITTSEYIEHLRPMVGKVPVPGGNAMVMQMKIKGIRKLGEADIEVNIEGQDMARLYDLARQTAGTMNELAHFTNVYVSMDMTKPEYRVLVDRQRAAELGVSVGDVAETMRSLISGAVATRFRDGDEYYGIRVMIPESKVVSRRDVENLPLNSAQGGYLRLKDIAEVRQAVGPVEIVREDQVKQVIVRGDAAGVSVGQALAELKEALGRKDRPVGYEFSFGGQAQMMAEMKQTVLGILMFAVFFSFIVLAVQFNSLKLPALILGSVPFCLAGLVFIMLFTGLPLGATVIIGVLVIIAATVMGGVLLFTFANEFRERDGLSPKDAVLRAARIRLRPRVMITTAILVGFIPLAFAIEEGGDMLQPMATAAIGGLLMEILVALFLMPCLYVAFTKEG</sequence>
<comment type="caution">
    <text evidence="2">The sequence shown here is derived from an EMBL/GenBank/DDBJ whole genome shotgun (WGS) entry which is preliminary data.</text>
</comment>
<name>A0A1F6D0G1_HANXR</name>
<feature type="transmembrane region" description="Helical" evidence="1">
    <location>
        <begin position="453"/>
        <end position="470"/>
    </location>
</feature>
<keyword evidence="1" id="KW-0472">Membrane</keyword>
<dbReference type="SUPFAM" id="SSF82714">
    <property type="entry name" value="Multidrug efflux transporter AcrB TolC docking domain, DN and DC subdomains"/>
    <property type="match status" value="1"/>
</dbReference>
<dbReference type="InterPro" id="IPR027463">
    <property type="entry name" value="AcrB_DN_DC_subdom"/>
</dbReference>
<dbReference type="SUPFAM" id="SSF82866">
    <property type="entry name" value="Multidrug efflux transporter AcrB transmembrane domain"/>
    <property type="match status" value="1"/>
</dbReference>
<feature type="transmembrane region" description="Helical" evidence="1">
    <location>
        <begin position="17"/>
        <end position="35"/>
    </location>
</feature>
<dbReference type="Gene3D" id="3.30.2090.10">
    <property type="entry name" value="Multidrug efflux transporter AcrB TolC docking domain, DN and DC subdomains"/>
    <property type="match status" value="1"/>
</dbReference>
<dbReference type="PANTHER" id="PTHR32063:SF24">
    <property type="entry name" value="CATION EFFLUX SYSTEM (ACRB_ACRD_ACRF FAMILY)"/>
    <property type="match status" value="1"/>
</dbReference>
<dbReference type="AlphaFoldDB" id="A0A1F6D0G1"/>
<dbReference type="Gene3D" id="3.30.70.1440">
    <property type="entry name" value="Multidrug efflux transporter AcrB pore domain"/>
    <property type="match status" value="1"/>
</dbReference>
<gene>
    <name evidence="2" type="ORF">A3F84_27275</name>
</gene>
<dbReference type="SUPFAM" id="SSF82693">
    <property type="entry name" value="Multidrug efflux transporter AcrB pore domain, PN1, PN2, PC1 and PC2 subdomains"/>
    <property type="match status" value="1"/>
</dbReference>
<accession>A0A1F6D0G1</accession>
<dbReference type="GO" id="GO:0042910">
    <property type="term" value="F:xenobiotic transmembrane transporter activity"/>
    <property type="evidence" value="ECO:0007669"/>
    <property type="project" value="TreeGrafter"/>
</dbReference>
<dbReference type="Proteomes" id="UP000178606">
    <property type="component" value="Unassembled WGS sequence"/>
</dbReference>
<feature type="transmembrane region" description="Helical" evidence="1">
    <location>
        <begin position="350"/>
        <end position="369"/>
    </location>
</feature>
<evidence type="ECO:0000313" key="3">
    <source>
        <dbReference type="Proteomes" id="UP000178606"/>
    </source>
</evidence>
<dbReference type="InterPro" id="IPR001036">
    <property type="entry name" value="Acrflvin-R"/>
</dbReference>
<evidence type="ECO:0000313" key="2">
    <source>
        <dbReference type="EMBL" id="OGG54908.1"/>
    </source>
</evidence>
<keyword evidence="1" id="KW-0812">Transmembrane</keyword>
<keyword evidence="1" id="KW-1133">Transmembrane helix</keyword>
<feature type="transmembrane region" description="Helical" evidence="1">
    <location>
        <begin position="482"/>
        <end position="506"/>
    </location>
</feature>
<feature type="transmembrane region" description="Helical" evidence="1">
    <location>
        <begin position="376"/>
        <end position="398"/>
    </location>
</feature>
<protein>
    <recommendedName>
        <fullName evidence="4">Efflux RND transporter permease subunit</fullName>
    </recommendedName>
</protein>
<dbReference type="Gene3D" id="1.20.1640.10">
    <property type="entry name" value="Multidrug efflux transporter AcrB transmembrane domain"/>
    <property type="match status" value="1"/>
</dbReference>